<organism evidence="5 6">
    <name type="scientific">Tenacibaculum platacis</name>
    <dbReference type="NCBI Taxonomy" id="3137852"/>
    <lineage>
        <taxon>Bacteria</taxon>
        <taxon>Pseudomonadati</taxon>
        <taxon>Bacteroidota</taxon>
        <taxon>Flavobacteriia</taxon>
        <taxon>Flavobacteriales</taxon>
        <taxon>Flavobacteriaceae</taxon>
        <taxon>Tenacibaculum</taxon>
    </lineage>
</organism>
<proteinExistence type="predicted"/>
<dbReference type="Gene3D" id="2.40.100.10">
    <property type="entry name" value="Cyclophilin-like"/>
    <property type="match status" value="1"/>
</dbReference>
<dbReference type="Proteomes" id="UP001497416">
    <property type="component" value="Unassembled WGS sequence"/>
</dbReference>
<feature type="domain" description="Carboxyltransferase" evidence="4">
    <location>
        <begin position="23"/>
        <end position="280"/>
    </location>
</feature>
<sequence length="280" mass="31180">MIKVISPGISTTIQDAGRFGFAHFGVPTSGAMDLRSYQLANAILNNKLNAAVLEITYGNAKFEFLADHEICISGANFTPQINYKEITVNKRIFVSKGDQLTFGNRIYGLRVYLAVKGGIRSEVKLNSRSMYKGITEESILSKEEIISTSTINQKLENTYAKFKIDEGHFTSSIIECFRGPEFNLLTKEQQEKLNTITFSISPKNSRMGYMLTEKVENNLPSILSSGVLPGTVQLTPSGELIILMRDCQVTGGYPRILQLTEEAINRLAQKMTGEKINFKL</sequence>
<keyword evidence="3" id="KW-0067">ATP-binding</keyword>
<dbReference type="PANTHER" id="PTHR43309">
    <property type="entry name" value="5-OXOPROLINASE SUBUNIT C"/>
    <property type="match status" value="1"/>
</dbReference>
<dbReference type="RefSeq" id="WP_348712583.1">
    <property type="nucleotide sequence ID" value="NZ_CAXIXY010000005.1"/>
</dbReference>
<dbReference type="InterPro" id="IPR003778">
    <property type="entry name" value="CT_A_B"/>
</dbReference>
<dbReference type="InterPro" id="IPR052708">
    <property type="entry name" value="PxpC"/>
</dbReference>
<evidence type="ECO:0000256" key="3">
    <source>
        <dbReference type="ARBA" id="ARBA00022840"/>
    </source>
</evidence>
<evidence type="ECO:0000259" key="4">
    <source>
        <dbReference type="SMART" id="SM00797"/>
    </source>
</evidence>
<dbReference type="SMART" id="SM00797">
    <property type="entry name" value="AHS2"/>
    <property type="match status" value="1"/>
</dbReference>
<evidence type="ECO:0000313" key="5">
    <source>
        <dbReference type="EMBL" id="CAL2088856.1"/>
    </source>
</evidence>
<evidence type="ECO:0000313" key="6">
    <source>
        <dbReference type="Proteomes" id="UP001497416"/>
    </source>
</evidence>
<protein>
    <submittedName>
        <fullName evidence="5">Allophanate hydrolase</fullName>
    </submittedName>
</protein>
<dbReference type="EMBL" id="CAXIXY010000005">
    <property type="protein sequence ID" value="CAL2088856.1"/>
    <property type="molecule type" value="Genomic_DNA"/>
</dbReference>
<dbReference type="InterPro" id="IPR029000">
    <property type="entry name" value="Cyclophilin-like_dom_sf"/>
</dbReference>
<evidence type="ECO:0000256" key="1">
    <source>
        <dbReference type="ARBA" id="ARBA00022741"/>
    </source>
</evidence>
<accession>A0ABP1ERR8</accession>
<reference evidence="5 6" key="1">
    <citation type="submission" date="2024-05" db="EMBL/GenBank/DDBJ databases">
        <authorList>
            <person name="Duchaud E."/>
        </authorList>
    </citation>
    <scope>NUCLEOTIDE SEQUENCE [LARGE SCALE GENOMIC DNA]</scope>
    <source>
        <strain evidence="5">Ena-SAMPLE-TAB-13-05-2024-13:56:06:370-140302</strain>
    </source>
</reference>
<keyword evidence="6" id="KW-1185">Reference proteome</keyword>
<name>A0ABP1ERR8_9FLAO</name>
<dbReference type="GO" id="GO:0016787">
    <property type="term" value="F:hydrolase activity"/>
    <property type="evidence" value="ECO:0007669"/>
    <property type="project" value="UniProtKB-KW"/>
</dbReference>
<dbReference type="PANTHER" id="PTHR43309:SF3">
    <property type="entry name" value="5-OXOPROLINASE SUBUNIT C"/>
    <property type="match status" value="1"/>
</dbReference>
<dbReference type="Pfam" id="PF02626">
    <property type="entry name" value="CT_A_B"/>
    <property type="match status" value="1"/>
</dbReference>
<keyword evidence="1" id="KW-0547">Nucleotide-binding</keyword>
<comment type="caution">
    <text evidence="5">The sequence shown here is derived from an EMBL/GenBank/DDBJ whole genome shotgun (WGS) entry which is preliminary data.</text>
</comment>
<gene>
    <name evidence="5" type="ORF">T190607A01A_30203</name>
</gene>
<evidence type="ECO:0000256" key="2">
    <source>
        <dbReference type="ARBA" id="ARBA00022801"/>
    </source>
</evidence>
<keyword evidence="2 5" id="KW-0378">Hydrolase</keyword>